<dbReference type="EMBL" id="JAHCTB010000004">
    <property type="protein sequence ID" value="MBT0608386.1"/>
    <property type="molecule type" value="Genomic_DNA"/>
</dbReference>
<evidence type="ECO:0000313" key="3">
    <source>
        <dbReference type="Proteomes" id="UP001297092"/>
    </source>
</evidence>
<evidence type="ECO:0000313" key="2">
    <source>
        <dbReference type="EMBL" id="MBT0608386.1"/>
    </source>
</evidence>
<feature type="signal peptide" evidence="1">
    <location>
        <begin position="1"/>
        <end position="18"/>
    </location>
</feature>
<keyword evidence="3" id="KW-1185">Reference proteome</keyword>
<accession>A0ABS5S594</accession>
<dbReference type="RefSeq" id="WP_214113258.1">
    <property type="nucleotide sequence ID" value="NZ_JAHCTB010000004.1"/>
</dbReference>
<reference evidence="2 3" key="1">
    <citation type="submission" date="2021-05" db="EMBL/GenBank/DDBJ databases">
        <title>Aequorivita echinoideorum JCM 30378 genome.</title>
        <authorList>
            <person name="Zhang H."/>
            <person name="Li C."/>
        </authorList>
    </citation>
    <scope>NUCLEOTIDE SEQUENCE [LARGE SCALE GENOMIC DNA]</scope>
    <source>
        <strain evidence="2 3">JCM30378</strain>
    </source>
</reference>
<proteinExistence type="predicted"/>
<sequence length="149" mass="16541">MKKLLLILSLAVMFSCSSDDDSGDVINDEFDTIVNILPQGQWRVSYFANDGGDQTSSFESFVFNFNADGTVTAVNDLFSEEGTWRYESSANNSDDDNDEELVLQFTQTTPFSEISEDYDIVSISTTTIELSDDKDSTSASTELLTFTKI</sequence>
<gene>
    <name evidence="2" type="ORF">KIV10_09350</name>
</gene>
<protein>
    <recommendedName>
        <fullName evidence="4">Lipocalin-like domain-containing protein</fullName>
    </recommendedName>
</protein>
<name>A0ABS5S594_9FLAO</name>
<keyword evidence="1" id="KW-0732">Signal</keyword>
<feature type="chain" id="PRO_5046229103" description="Lipocalin-like domain-containing protein" evidence="1">
    <location>
        <begin position="19"/>
        <end position="149"/>
    </location>
</feature>
<comment type="caution">
    <text evidence="2">The sequence shown here is derived from an EMBL/GenBank/DDBJ whole genome shotgun (WGS) entry which is preliminary data.</text>
</comment>
<evidence type="ECO:0008006" key="4">
    <source>
        <dbReference type="Google" id="ProtNLM"/>
    </source>
</evidence>
<evidence type="ECO:0000256" key="1">
    <source>
        <dbReference type="SAM" id="SignalP"/>
    </source>
</evidence>
<dbReference type="PROSITE" id="PS51257">
    <property type="entry name" value="PROKAR_LIPOPROTEIN"/>
    <property type="match status" value="1"/>
</dbReference>
<dbReference type="Proteomes" id="UP001297092">
    <property type="component" value="Unassembled WGS sequence"/>
</dbReference>
<organism evidence="2 3">
    <name type="scientific">Aequorivita echinoideorum</name>
    <dbReference type="NCBI Taxonomy" id="1549647"/>
    <lineage>
        <taxon>Bacteria</taxon>
        <taxon>Pseudomonadati</taxon>
        <taxon>Bacteroidota</taxon>
        <taxon>Flavobacteriia</taxon>
        <taxon>Flavobacteriales</taxon>
        <taxon>Flavobacteriaceae</taxon>
        <taxon>Aequorivita</taxon>
    </lineage>
</organism>